<evidence type="ECO:0000313" key="5">
    <source>
        <dbReference type="Proteomes" id="UP000295281"/>
    </source>
</evidence>
<sequence length="386" mass="40241">MNYVWVLASTLLVATVTAAAWSAPALGRPTVPFGVRIPPDRAGDPAVAHVADGYRRAVLVLGAGVLAAVVLLSLVLSPDIALVPASVLLAVGHTALHVRAFRALRAAKERGRWYEGKRQAVASDIGLRTDPVRLPWPWILPSALVAAGTAVAGAVLYPELPPELVVAVRHTAGETRIETAATSVWTAFPMVFAQALLSVGLPGLLRLLLRSRADIDAAAPHRSSEQYRRYLRISARCLAAAVLALNTSLAGLAALVWTGTMTDGVLAGLVLAPGVLGALGLLGVLLAAGQSGWRLRSGVPADEATGYVQRDDDRFWRLAGTVYVNREDPALWVPKRSMGIGQTMNLGHPAGLAIAGTVLAAVALAGTLLLVGAVPAGGVLYGWELV</sequence>
<proteinExistence type="predicted"/>
<feature type="domain" description="DUF5808" evidence="3">
    <location>
        <begin position="326"/>
        <end position="351"/>
    </location>
</feature>
<keyword evidence="5" id="KW-1185">Reference proteome</keyword>
<evidence type="ECO:0000256" key="2">
    <source>
        <dbReference type="SAM" id="SignalP"/>
    </source>
</evidence>
<dbReference type="InterPro" id="IPR043831">
    <property type="entry name" value="DUF5808"/>
</dbReference>
<feature type="transmembrane region" description="Helical" evidence="1">
    <location>
        <begin position="352"/>
        <end position="383"/>
    </location>
</feature>
<dbReference type="AlphaFoldDB" id="A0A4R6V6T6"/>
<organism evidence="4 5">
    <name type="scientific">Actinorugispora endophytica</name>
    <dbReference type="NCBI Taxonomy" id="1605990"/>
    <lineage>
        <taxon>Bacteria</taxon>
        <taxon>Bacillati</taxon>
        <taxon>Actinomycetota</taxon>
        <taxon>Actinomycetes</taxon>
        <taxon>Streptosporangiales</taxon>
        <taxon>Nocardiopsidaceae</taxon>
        <taxon>Actinorugispora</taxon>
    </lineage>
</organism>
<gene>
    <name evidence="4" type="ORF">EV190_101125</name>
</gene>
<name>A0A4R6V6T6_9ACTN</name>
<keyword evidence="1" id="KW-1133">Transmembrane helix</keyword>
<reference evidence="4 5" key="1">
    <citation type="submission" date="2019-03" db="EMBL/GenBank/DDBJ databases">
        <title>Genomic Encyclopedia of Type Strains, Phase IV (KMG-IV): sequencing the most valuable type-strain genomes for metagenomic binning, comparative biology and taxonomic classification.</title>
        <authorList>
            <person name="Goeker M."/>
        </authorList>
    </citation>
    <scope>NUCLEOTIDE SEQUENCE [LARGE SCALE GENOMIC DNA]</scope>
    <source>
        <strain evidence="4 5">DSM 46770</strain>
    </source>
</reference>
<evidence type="ECO:0000259" key="3">
    <source>
        <dbReference type="Pfam" id="PF19124"/>
    </source>
</evidence>
<feature type="transmembrane region" description="Helical" evidence="1">
    <location>
        <begin position="191"/>
        <end position="209"/>
    </location>
</feature>
<dbReference type="Pfam" id="PF19124">
    <property type="entry name" value="DUF5808"/>
    <property type="match status" value="1"/>
</dbReference>
<feature type="chain" id="PRO_5038699256" evidence="2">
    <location>
        <begin position="23"/>
        <end position="386"/>
    </location>
</feature>
<dbReference type="OrthoDB" id="9808690at2"/>
<feature type="transmembrane region" description="Helical" evidence="1">
    <location>
        <begin position="138"/>
        <end position="157"/>
    </location>
</feature>
<dbReference type="EMBL" id="SNYN01000001">
    <property type="protein sequence ID" value="TDQ54809.1"/>
    <property type="molecule type" value="Genomic_DNA"/>
</dbReference>
<accession>A0A4R6V6T6</accession>
<keyword evidence="2" id="KW-0732">Signal</keyword>
<evidence type="ECO:0000313" key="4">
    <source>
        <dbReference type="EMBL" id="TDQ54809.1"/>
    </source>
</evidence>
<feature type="transmembrane region" description="Helical" evidence="1">
    <location>
        <begin position="230"/>
        <end position="258"/>
    </location>
</feature>
<dbReference type="RefSeq" id="WP_133739430.1">
    <property type="nucleotide sequence ID" value="NZ_SNYN01000001.1"/>
</dbReference>
<keyword evidence="1" id="KW-0472">Membrane</keyword>
<evidence type="ECO:0000256" key="1">
    <source>
        <dbReference type="SAM" id="Phobius"/>
    </source>
</evidence>
<dbReference type="Proteomes" id="UP000295281">
    <property type="component" value="Unassembled WGS sequence"/>
</dbReference>
<feature type="signal peptide" evidence="2">
    <location>
        <begin position="1"/>
        <end position="22"/>
    </location>
</feature>
<comment type="caution">
    <text evidence="4">The sequence shown here is derived from an EMBL/GenBank/DDBJ whole genome shotgun (WGS) entry which is preliminary data.</text>
</comment>
<feature type="transmembrane region" description="Helical" evidence="1">
    <location>
        <begin position="264"/>
        <end position="288"/>
    </location>
</feature>
<feature type="transmembrane region" description="Helical" evidence="1">
    <location>
        <begin position="57"/>
        <end position="76"/>
    </location>
</feature>
<protein>
    <submittedName>
        <fullName evidence="4">Putative membrane protein</fullName>
    </submittedName>
</protein>
<keyword evidence="1" id="KW-0812">Transmembrane</keyword>